<dbReference type="PANTHER" id="PTHR21324:SF2">
    <property type="entry name" value="EG:22E5.9 PROTEIN"/>
    <property type="match status" value="1"/>
</dbReference>
<evidence type="ECO:0000256" key="6">
    <source>
        <dbReference type="SAM" id="Phobius"/>
    </source>
</evidence>
<dbReference type="PANTHER" id="PTHR21324">
    <property type="entry name" value="FASTING-INDUCIBLE INTEGRAL MEMBRANE PROTEIN TM6P1-RELATED"/>
    <property type="match status" value="1"/>
</dbReference>
<dbReference type="Proteomes" id="UP001652625">
    <property type="component" value="Chromosome 12"/>
</dbReference>
<feature type="transmembrane region" description="Helical" evidence="6">
    <location>
        <begin position="69"/>
        <end position="91"/>
    </location>
</feature>
<feature type="transmembrane region" description="Helical" evidence="6">
    <location>
        <begin position="175"/>
        <end position="199"/>
    </location>
</feature>
<feature type="transmembrane region" description="Helical" evidence="6">
    <location>
        <begin position="142"/>
        <end position="163"/>
    </location>
</feature>
<protein>
    <submittedName>
        <fullName evidence="9 10">DNA damage-regulated autophagy modulator protein 1 isoform X1</fullName>
    </submittedName>
</protein>
<feature type="domain" description="CWH43-like N-terminal" evidence="7">
    <location>
        <begin position="23"/>
        <end position="251"/>
    </location>
</feature>
<evidence type="ECO:0000256" key="2">
    <source>
        <dbReference type="ARBA" id="ARBA00006565"/>
    </source>
</evidence>
<evidence type="ECO:0000313" key="8">
    <source>
        <dbReference type="Proteomes" id="UP001652625"/>
    </source>
</evidence>
<organism evidence="8 9">
    <name type="scientific">Hydra vulgaris</name>
    <name type="common">Hydra</name>
    <name type="synonym">Hydra attenuata</name>
    <dbReference type="NCBI Taxonomy" id="6087"/>
    <lineage>
        <taxon>Eukaryota</taxon>
        <taxon>Metazoa</taxon>
        <taxon>Cnidaria</taxon>
        <taxon>Hydrozoa</taxon>
        <taxon>Hydroidolina</taxon>
        <taxon>Anthoathecata</taxon>
        <taxon>Aplanulata</taxon>
        <taxon>Hydridae</taxon>
        <taxon>Hydra</taxon>
    </lineage>
</organism>
<evidence type="ECO:0000259" key="7">
    <source>
        <dbReference type="Pfam" id="PF10277"/>
    </source>
</evidence>
<comment type="subcellular location">
    <subcellularLocation>
        <location evidence="1">Endomembrane system</location>
        <topology evidence="1">Multi-pass membrane protein</topology>
    </subcellularLocation>
</comment>
<dbReference type="InterPro" id="IPR050911">
    <property type="entry name" value="DRAM/TMEM150_Autophagy_Mod"/>
</dbReference>
<evidence type="ECO:0000256" key="3">
    <source>
        <dbReference type="ARBA" id="ARBA00022692"/>
    </source>
</evidence>
<keyword evidence="5 6" id="KW-0472">Membrane</keyword>
<keyword evidence="8" id="KW-1185">Reference proteome</keyword>
<comment type="similarity">
    <text evidence="2">Belongs to the DRAM/TMEM150 family.</text>
</comment>
<reference evidence="9 10" key="1">
    <citation type="submission" date="2025-05" db="UniProtKB">
        <authorList>
            <consortium name="RefSeq"/>
        </authorList>
    </citation>
    <scope>IDENTIFICATION</scope>
</reference>
<evidence type="ECO:0000256" key="5">
    <source>
        <dbReference type="ARBA" id="ARBA00023136"/>
    </source>
</evidence>
<gene>
    <name evidence="9 10" type="primary">LOC100199307</name>
</gene>
<sequence>MERTTHKEIKHCNCSCLSKYGLGIFPVLFGVCVMLTFIIAYTIAVIDRHINPFFPKISDTGGKKPESNVFGLLLSICSFLGFIVAVIRFIQFNHILKTNELIVSRVLIINKIALFFGVVACFGVVVVANFQDQGESSEVHDVGAAFVFGGGVVYCCFQTYLTACTLECGFNSKCLYYARLILCIASAILFILFGVSLYFSSNVTSNAPKHLLTIWKSTDPGYKMHIISSLSEWFCAVCLLIYFISFSREFNEVKIGFTIKRNELGYQSIPQFV</sequence>
<evidence type="ECO:0000256" key="1">
    <source>
        <dbReference type="ARBA" id="ARBA00004127"/>
    </source>
</evidence>
<feature type="transmembrane region" description="Helical" evidence="6">
    <location>
        <begin position="224"/>
        <end position="244"/>
    </location>
</feature>
<proteinExistence type="inferred from homology"/>
<evidence type="ECO:0000313" key="9">
    <source>
        <dbReference type="RefSeq" id="XP_065669749.1"/>
    </source>
</evidence>
<keyword evidence="4 6" id="KW-1133">Transmembrane helix</keyword>
<evidence type="ECO:0000313" key="10">
    <source>
        <dbReference type="RefSeq" id="XP_065669750.1"/>
    </source>
</evidence>
<keyword evidence="3 6" id="KW-0812">Transmembrane</keyword>
<dbReference type="RefSeq" id="XP_065669749.1">
    <property type="nucleotide sequence ID" value="XM_065813677.1"/>
</dbReference>
<dbReference type="Pfam" id="PF10277">
    <property type="entry name" value="Frag1"/>
    <property type="match status" value="1"/>
</dbReference>
<feature type="transmembrane region" description="Helical" evidence="6">
    <location>
        <begin position="112"/>
        <end position="130"/>
    </location>
</feature>
<dbReference type="InterPro" id="IPR019402">
    <property type="entry name" value="CWH43_N"/>
</dbReference>
<dbReference type="GeneID" id="100199307"/>
<dbReference type="RefSeq" id="XP_065669750.1">
    <property type="nucleotide sequence ID" value="XM_065813678.1"/>
</dbReference>
<feature type="transmembrane region" description="Helical" evidence="6">
    <location>
        <begin position="20"/>
        <end position="46"/>
    </location>
</feature>
<evidence type="ECO:0000256" key="4">
    <source>
        <dbReference type="ARBA" id="ARBA00022989"/>
    </source>
</evidence>
<accession>A0ABM4D626</accession>
<name>A0ABM4D626_HYDVU</name>